<evidence type="ECO:0000313" key="5">
    <source>
        <dbReference type="EMBL" id="CAA0837800.1"/>
    </source>
</evidence>
<feature type="domain" description="Clp R" evidence="4">
    <location>
        <begin position="1"/>
        <end position="117"/>
    </location>
</feature>
<accession>A0A9N7NWK9</accession>
<dbReference type="InterPro" id="IPR004176">
    <property type="entry name" value="Clp_R_N"/>
</dbReference>
<protein>
    <submittedName>
        <fullName evidence="5">Double Clp-N motif-containing P-loop nucleoside triphosphate hydrolases superfamily protein</fullName>
    </submittedName>
</protein>
<dbReference type="Proteomes" id="UP001153555">
    <property type="component" value="Unassembled WGS sequence"/>
</dbReference>
<sequence length="651" mass="71299">MRAGVSPVQPALTPEAAATMNQAAALARQPGCGGPILGQHLYPSASNALVAALKRAGAHQRRESVEQQQQQQSSIRIGLGQLVVSILDDPSVSRVMREAGFSSAQVKSNVEDAINYLQSCKGKKVEQQVTDKKDDNVDVIIESLLAAGGRERRSLVIVGENVSTVQTAVKKLMDRVDRGEVPDELKEVKFITIPPFYSFFNLERHSVEKKMVELGELVRSLVSKGVVLHLGDLDWVSRYRVSKMVGEEVGHDYCPVDHLITEIGRLVFEIVNGRFWVIGVADFEAYTRCKNGYSSLEDVWGLHMVTVPPVHAGLGLSIVSPSDEHSAEARRGAENAIGHQQLLIDEEVIKLTSSLSPSLSTSCFSFDPHNPKPLISCSTTTSSPSSSGNNSTDAAYSPKFIEFSSQSLNILCSALEKKVPWQKEIIPEIAATILQCRSGMLRRKHDVTGNSYVKSETWLLFLGPDALAKEIVSRHLAKTVFDSCSNFVSIGISSFASSTEPDALSEDHRKKRVRDEQSCCSYIDRFAQAVSENPHRVFLLEDLEQADRISEMRIRRAIGSGRIASSTGIGEEAKFCDAIVVLSCEAFRLGSRACSPCDKEITDTCDEPLDLNISFDVDDEDHGVVDQSVGDHLGILEGVVDRSVVFKIQKL</sequence>
<keyword evidence="5" id="KW-0378">Hydrolase</keyword>
<dbReference type="InterPro" id="IPR058680">
    <property type="entry name" value="NBD_SMAX1-like"/>
</dbReference>
<dbReference type="InterPro" id="IPR051650">
    <property type="entry name" value="SL_signaling_regulator"/>
</dbReference>
<dbReference type="EMBL" id="CACSLK010030614">
    <property type="protein sequence ID" value="CAA0837800.1"/>
    <property type="molecule type" value="Genomic_DNA"/>
</dbReference>
<comment type="caution">
    <text evidence="5">The sequence shown here is derived from an EMBL/GenBank/DDBJ whole genome shotgun (WGS) entry which is preliminary data.</text>
</comment>
<name>A0A9N7NWK9_STRHE</name>
<dbReference type="Gene3D" id="1.10.1780.10">
    <property type="entry name" value="Clp, N-terminal domain"/>
    <property type="match status" value="1"/>
</dbReference>
<dbReference type="AlphaFoldDB" id="A0A9N7NWK9"/>
<evidence type="ECO:0000256" key="3">
    <source>
        <dbReference type="PROSITE-ProRule" id="PRU01251"/>
    </source>
</evidence>
<dbReference type="InterPro" id="IPR027417">
    <property type="entry name" value="P-loop_NTPase"/>
</dbReference>
<comment type="similarity">
    <text evidence="1">Belongs to the ClpA/ClpB family.</text>
</comment>
<dbReference type="SUPFAM" id="SSF52540">
    <property type="entry name" value="P-loop containing nucleoside triphosphate hydrolases"/>
    <property type="match status" value="1"/>
</dbReference>
<reference evidence="5" key="1">
    <citation type="submission" date="2019-12" db="EMBL/GenBank/DDBJ databases">
        <authorList>
            <person name="Scholes J."/>
        </authorList>
    </citation>
    <scope>NUCLEOTIDE SEQUENCE</scope>
</reference>
<evidence type="ECO:0000256" key="1">
    <source>
        <dbReference type="ARBA" id="ARBA00008675"/>
    </source>
</evidence>
<dbReference type="PROSITE" id="PS51903">
    <property type="entry name" value="CLP_R"/>
    <property type="match status" value="1"/>
</dbReference>
<keyword evidence="6" id="KW-1185">Reference proteome</keyword>
<evidence type="ECO:0000259" key="4">
    <source>
        <dbReference type="PROSITE" id="PS51903"/>
    </source>
</evidence>
<evidence type="ECO:0000256" key="2">
    <source>
        <dbReference type="ARBA" id="ARBA00022737"/>
    </source>
</evidence>
<gene>
    <name evidence="5" type="ORF">SHERM_00195</name>
</gene>
<evidence type="ECO:0000313" key="6">
    <source>
        <dbReference type="Proteomes" id="UP001153555"/>
    </source>
</evidence>
<dbReference type="Gene3D" id="3.40.50.300">
    <property type="entry name" value="P-loop containing nucleotide triphosphate hydrolases"/>
    <property type="match status" value="1"/>
</dbReference>
<dbReference type="GO" id="GO:0016787">
    <property type="term" value="F:hydrolase activity"/>
    <property type="evidence" value="ECO:0007669"/>
    <property type="project" value="UniProtKB-KW"/>
</dbReference>
<keyword evidence="2 3" id="KW-0677">Repeat</keyword>
<organism evidence="5 6">
    <name type="scientific">Striga hermonthica</name>
    <name type="common">Purple witchweed</name>
    <name type="synonym">Buchnera hermonthica</name>
    <dbReference type="NCBI Taxonomy" id="68872"/>
    <lineage>
        <taxon>Eukaryota</taxon>
        <taxon>Viridiplantae</taxon>
        <taxon>Streptophyta</taxon>
        <taxon>Embryophyta</taxon>
        <taxon>Tracheophyta</taxon>
        <taxon>Spermatophyta</taxon>
        <taxon>Magnoliopsida</taxon>
        <taxon>eudicotyledons</taxon>
        <taxon>Gunneridae</taxon>
        <taxon>Pentapetalae</taxon>
        <taxon>asterids</taxon>
        <taxon>lamiids</taxon>
        <taxon>Lamiales</taxon>
        <taxon>Orobanchaceae</taxon>
        <taxon>Buchnereae</taxon>
        <taxon>Striga</taxon>
    </lineage>
</organism>
<dbReference type="Pfam" id="PF23569">
    <property type="entry name" value="NBD_SMAX1"/>
    <property type="match status" value="1"/>
</dbReference>
<dbReference type="PANTHER" id="PTHR43572">
    <property type="entry name" value="CHAPERONE PROTEIN CLPD, CHLOROPLASTIC"/>
    <property type="match status" value="1"/>
</dbReference>
<proteinExistence type="inferred from homology"/>
<dbReference type="OrthoDB" id="750498at2759"/>
<dbReference type="PANTHER" id="PTHR43572:SF31">
    <property type="entry name" value="PROTEIN SMAX1-LIKE 3"/>
    <property type="match status" value="1"/>
</dbReference>
<dbReference type="InterPro" id="IPR036628">
    <property type="entry name" value="Clp_N_dom_sf"/>
</dbReference>